<proteinExistence type="predicted"/>
<dbReference type="InterPro" id="IPR005135">
    <property type="entry name" value="Endo/exonuclease/phosphatase"/>
</dbReference>
<dbReference type="GO" id="GO:0003824">
    <property type="term" value="F:catalytic activity"/>
    <property type="evidence" value="ECO:0007669"/>
    <property type="project" value="InterPro"/>
</dbReference>
<dbReference type="EMBL" id="BART01034674">
    <property type="protein sequence ID" value="GAH06730.1"/>
    <property type="molecule type" value="Genomic_DNA"/>
</dbReference>
<name>X1DEH3_9ZZZZ</name>
<dbReference type="SUPFAM" id="SSF56219">
    <property type="entry name" value="DNase I-like"/>
    <property type="match status" value="1"/>
</dbReference>
<organism evidence="2">
    <name type="scientific">marine sediment metagenome</name>
    <dbReference type="NCBI Taxonomy" id="412755"/>
    <lineage>
        <taxon>unclassified sequences</taxon>
        <taxon>metagenomes</taxon>
        <taxon>ecological metagenomes</taxon>
    </lineage>
</organism>
<evidence type="ECO:0000259" key="1">
    <source>
        <dbReference type="Pfam" id="PF03372"/>
    </source>
</evidence>
<dbReference type="AlphaFoldDB" id="X1DEH3"/>
<dbReference type="InterPro" id="IPR036691">
    <property type="entry name" value="Endo/exonu/phosph_ase_sf"/>
</dbReference>
<evidence type="ECO:0000313" key="2">
    <source>
        <dbReference type="EMBL" id="GAH06730.1"/>
    </source>
</evidence>
<comment type="caution">
    <text evidence="2">The sequence shown here is derived from an EMBL/GenBank/DDBJ whole genome shotgun (WGS) entry which is preliminary data.</text>
</comment>
<protein>
    <recommendedName>
        <fullName evidence="1">Endonuclease/exonuclease/phosphatase domain-containing protein</fullName>
    </recommendedName>
</protein>
<reference evidence="2" key="1">
    <citation type="journal article" date="2014" name="Front. Microbiol.">
        <title>High frequency of phylogenetically diverse reductive dehalogenase-homologous genes in deep subseafloor sedimentary metagenomes.</title>
        <authorList>
            <person name="Kawai M."/>
            <person name="Futagami T."/>
            <person name="Toyoda A."/>
            <person name="Takaki Y."/>
            <person name="Nishi S."/>
            <person name="Hori S."/>
            <person name="Arai W."/>
            <person name="Tsubouchi T."/>
            <person name="Morono Y."/>
            <person name="Uchiyama I."/>
            <person name="Ito T."/>
            <person name="Fujiyama A."/>
            <person name="Inagaki F."/>
            <person name="Takami H."/>
        </authorList>
    </citation>
    <scope>NUCLEOTIDE SEQUENCE</scope>
    <source>
        <strain evidence="2">Expedition CK06-06</strain>
    </source>
</reference>
<gene>
    <name evidence="2" type="ORF">S01H4_59184</name>
</gene>
<feature type="domain" description="Endonuclease/exonuclease/phosphatase" evidence="1">
    <location>
        <begin position="4"/>
        <end position="51"/>
    </location>
</feature>
<dbReference type="Pfam" id="PF03372">
    <property type="entry name" value="Exo_endo_phos"/>
    <property type="match status" value="1"/>
</dbReference>
<sequence length="74" mass="8606">MRLVTYNIQYSRGKDDQFDIARVVDAVKDADIIALQEVDRFWLRTGMVDQPAEIAVRYLYLGDFVRHESAPSTR</sequence>
<accession>X1DEH3</accession>
<dbReference type="Gene3D" id="3.60.10.10">
    <property type="entry name" value="Endonuclease/exonuclease/phosphatase"/>
    <property type="match status" value="1"/>
</dbReference>